<evidence type="ECO:0000256" key="2">
    <source>
        <dbReference type="ARBA" id="ARBA00005594"/>
    </source>
</evidence>
<comment type="similarity">
    <text evidence="2 12">Belongs to the class-I aminoacyl-tRNA synthetase family.</text>
</comment>
<dbReference type="InterPro" id="IPR029038">
    <property type="entry name" value="MetRS_Zn"/>
</dbReference>
<dbReference type="EMBL" id="ML975163">
    <property type="protein sequence ID" value="KAF1811109.1"/>
    <property type="molecule type" value="Genomic_DNA"/>
</dbReference>
<dbReference type="CDD" id="cd07957">
    <property type="entry name" value="Anticodon_Ia_Met"/>
    <property type="match status" value="1"/>
</dbReference>
<proteinExistence type="inferred from homology"/>
<dbReference type="Gene3D" id="3.40.50.620">
    <property type="entry name" value="HUPs"/>
    <property type="match status" value="1"/>
</dbReference>
<dbReference type="InterPro" id="IPR033911">
    <property type="entry name" value="MetRS_core"/>
</dbReference>
<keyword evidence="6 12" id="KW-0547">Nucleotide-binding</keyword>
<dbReference type="PANTHER" id="PTHR45765">
    <property type="entry name" value="METHIONINE--TRNA LIGASE"/>
    <property type="match status" value="1"/>
</dbReference>
<evidence type="ECO:0000256" key="13">
    <source>
        <dbReference type="SAM" id="MobiDB-lite"/>
    </source>
</evidence>
<evidence type="ECO:0000259" key="14">
    <source>
        <dbReference type="Pfam" id="PF09334"/>
    </source>
</evidence>
<dbReference type="AlphaFoldDB" id="A0A6G1FZW8"/>
<feature type="domain" description="Methionyl/Leucyl tRNA synthetase" evidence="14">
    <location>
        <begin position="17"/>
        <end position="407"/>
    </location>
</feature>
<dbReference type="InterPro" id="IPR009080">
    <property type="entry name" value="tRNAsynth_Ia_anticodon-bd"/>
</dbReference>
<dbReference type="Gene3D" id="2.20.28.20">
    <property type="entry name" value="Methionyl-tRNA synthetase, Zn-domain"/>
    <property type="match status" value="1"/>
</dbReference>
<evidence type="ECO:0000256" key="7">
    <source>
        <dbReference type="ARBA" id="ARBA00022840"/>
    </source>
</evidence>
<gene>
    <name evidence="16 18" type="ORF">P152DRAFT_515501</name>
</gene>
<evidence type="ECO:0000256" key="8">
    <source>
        <dbReference type="ARBA" id="ARBA00022917"/>
    </source>
</evidence>
<dbReference type="InterPro" id="IPR014758">
    <property type="entry name" value="Met-tRNA_synth"/>
</dbReference>
<dbReference type="CDD" id="cd00814">
    <property type="entry name" value="MetRS_core"/>
    <property type="match status" value="1"/>
</dbReference>
<evidence type="ECO:0000256" key="5">
    <source>
        <dbReference type="ARBA" id="ARBA00022598"/>
    </source>
</evidence>
<reference evidence="16 18" key="1">
    <citation type="submission" date="2020-01" db="EMBL/GenBank/DDBJ databases">
        <authorList>
            <consortium name="DOE Joint Genome Institute"/>
            <person name="Haridas S."/>
            <person name="Albert R."/>
            <person name="Binder M."/>
            <person name="Bloem J."/>
            <person name="Labutti K."/>
            <person name="Salamov A."/>
            <person name="Andreopoulos B."/>
            <person name="Baker S.E."/>
            <person name="Barry K."/>
            <person name="Bills G."/>
            <person name="Bluhm B.H."/>
            <person name="Cannon C."/>
            <person name="Castanera R."/>
            <person name="Culley D.E."/>
            <person name="Daum C."/>
            <person name="Ezra D."/>
            <person name="Gonzalez J.B."/>
            <person name="Henrissat B."/>
            <person name="Kuo A."/>
            <person name="Liang C."/>
            <person name="Lipzen A."/>
            <person name="Lutzoni F."/>
            <person name="Magnuson J."/>
            <person name="Mondo S."/>
            <person name="Nolan M."/>
            <person name="Ohm R."/>
            <person name="Pangilinan J."/>
            <person name="Park H.-J."/>
            <person name="Ramirez L."/>
            <person name="Alfaro M."/>
            <person name="Sun H."/>
            <person name="Tritt A."/>
            <person name="Yoshinaga Y."/>
            <person name="Zwiers L.-H."/>
            <person name="Turgeon B.G."/>
            <person name="Goodwin S.B."/>
            <person name="Spatafora J.W."/>
            <person name="Crous P.W."/>
            <person name="Grigoriev I.V."/>
        </authorList>
    </citation>
    <scope>NUCLEOTIDE SEQUENCE</scope>
    <source>
        <strain evidence="16 18">CBS 781.70</strain>
    </source>
</reference>
<keyword evidence="5 12" id="KW-0436">Ligase</keyword>
<evidence type="ECO:0000256" key="9">
    <source>
        <dbReference type="ARBA" id="ARBA00023146"/>
    </source>
</evidence>
<dbReference type="InterPro" id="IPR001412">
    <property type="entry name" value="aa-tRNA-synth_I_CS"/>
</dbReference>
<dbReference type="Pfam" id="PF19303">
    <property type="entry name" value="Anticodon_3"/>
    <property type="match status" value="1"/>
</dbReference>
<dbReference type="PRINTS" id="PR01041">
    <property type="entry name" value="TRNASYNTHMET"/>
</dbReference>
<sequence length="644" mass="72253">MATTGKEILPEEGKRNILITSALPYVNNVPHLGNIIGSVLSADVFSRYCKSRGYPTLFICGTDEYGTATETKAIEDGVTPQELCDKYHKIHADVYQWFQIGFDKFGRTPTTQQTEIAQEMFLKLLKNEYLEERTTTQPYCEKHDAFLADRYVEGECPNCAYPDARGDQCDKCGRLLDPFDLKNPRCKLDGASPIKKDTKHVYILLDKLQPQIEEWARKTFKDGGWSTNGINITETWFKEGLRPRGITRDLRWGTPVPLDGYGKKVLYVWFDATIGYVSITANYTSQWKKWWHDPSVQLYQFMGKDNVPFHSVIFPGSQLGTGDVWTMPHHISTTEYLQYEKGKFSKSRNIGVFGNNAKDTGIPPDVWRYYLLSHRPESGDSEFEWEAFIDSNNNDLLKNLGNLVNRIIKFVASKVYDSVVPAWELDPSFSLIQPHIDATNALLQEYVAQLEAVKLKAGLTTAMHVSALGNKLLQDHLLNNALAESQPALCAAVVNVALNHVHLLAALIEPYMPGTAASINTQLNLPPLGIPTHWSPAIFQIKAGHKLGSPGYLFTQIKTEKAKEWREQYGGDEQKKAREEAEAKKRVKKAEKERKKAQKKGKSVGKGDGKGESVEAAEKGGHEHATDAVEEVREGVGQVTLQTS</sequence>
<evidence type="ECO:0000256" key="10">
    <source>
        <dbReference type="ARBA" id="ARBA00030904"/>
    </source>
</evidence>
<dbReference type="InterPro" id="IPR015413">
    <property type="entry name" value="Methionyl/Leucyl_tRNA_Synth"/>
</dbReference>
<keyword evidence="8 12" id="KW-0648">Protein biosynthesis</keyword>
<comment type="subcellular location">
    <subcellularLocation>
        <location evidence="1">Cytoplasm</location>
    </subcellularLocation>
</comment>
<dbReference type="OrthoDB" id="5844513at2759"/>
<name>A0A6G1FZW8_9PEZI</name>
<dbReference type="SUPFAM" id="SSF57770">
    <property type="entry name" value="Methionyl-tRNA synthetase (MetRS), Zn-domain"/>
    <property type="match status" value="1"/>
</dbReference>
<organism evidence="16">
    <name type="scientific">Eremomyces bilateralis CBS 781.70</name>
    <dbReference type="NCBI Taxonomy" id="1392243"/>
    <lineage>
        <taxon>Eukaryota</taxon>
        <taxon>Fungi</taxon>
        <taxon>Dikarya</taxon>
        <taxon>Ascomycota</taxon>
        <taxon>Pezizomycotina</taxon>
        <taxon>Dothideomycetes</taxon>
        <taxon>Dothideomycetes incertae sedis</taxon>
        <taxon>Eremomycetales</taxon>
        <taxon>Eremomycetaceae</taxon>
        <taxon>Eremomyces</taxon>
    </lineage>
</organism>
<keyword evidence="4" id="KW-0963">Cytoplasm</keyword>
<dbReference type="RefSeq" id="XP_033532740.1">
    <property type="nucleotide sequence ID" value="XM_033682904.1"/>
</dbReference>
<dbReference type="PROSITE" id="PS00178">
    <property type="entry name" value="AA_TRNA_LIGASE_I"/>
    <property type="match status" value="1"/>
</dbReference>
<evidence type="ECO:0000256" key="6">
    <source>
        <dbReference type="ARBA" id="ARBA00022741"/>
    </source>
</evidence>
<dbReference type="InterPro" id="IPR014729">
    <property type="entry name" value="Rossmann-like_a/b/a_fold"/>
</dbReference>
<evidence type="ECO:0000256" key="12">
    <source>
        <dbReference type="RuleBase" id="RU363039"/>
    </source>
</evidence>
<evidence type="ECO:0000313" key="18">
    <source>
        <dbReference type="RefSeq" id="XP_033532740.1"/>
    </source>
</evidence>
<evidence type="ECO:0000256" key="1">
    <source>
        <dbReference type="ARBA" id="ARBA00004496"/>
    </source>
</evidence>
<evidence type="ECO:0000256" key="11">
    <source>
        <dbReference type="ARBA" id="ARBA00047364"/>
    </source>
</evidence>
<evidence type="ECO:0000313" key="16">
    <source>
        <dbReference type="EMBL" id="KAF1811109.1"/>
    </source>
</evidence>
<keyword evidence="7 12" id="KW-0067">ATP-binding</keyword>
<dbReference type="Pfam" id="PF09334">
    <property type="entry name" value="tRNA-synt_1g"/>
    <property type="match status" value="1"/>
</dbReference>
<dbReference type="Gene3D" id="1.10.730.10">
    <property type="entry name" value="Isoleucyl-tRNA Synthetase, Domain 1"/>
    <property type="match status" value="1"/>
</dbReference>
<dbReference type="GO" id="GO:0005829">
    <property type="term" value="C:cytosol"/>
    <property type="evidence" value="ECO:0007669"/>
    <property type="project" value="TreeGrafter"/>
</dbReference>
<feature type="compositionally biased region" description="Basic and acidic residues" evidence="13">
    <location>
        <begin position="565"/>
        <end position="594"/>
    </location>
</feature>
<dbReference type="PANTHER" id="PTHR45765:SF1">
    <property type="entry name" value="METHIONINE--TRNA LIGASE, CYTOPLASMIC"/>
    <property type="match status" value="1"/>
</dbReference>
<protein>
    <recommendedName>
        <fullName evidence="3">methionine--tRNA ligase</fullName>
        <ecNumber evidence="3">6.1.1.10</ecNumber>
    </recommendedName>
    <alternativeName>
        <fullName evidence="10">Methionyl-tRNA synthetase</fullName>
    </alternativeName>
</protein>
<evidence type="ECO:0000256" key="4">
    <source>
        <dbReference type="ARBA" id="ARBA00022490"/>
    </source>
</evidence>
<dbReference type="EC" id="6.1.1.10" evidence="3"/>
<dbReference type="GeneID" id="54423474"/>
<dbReference type="GO" id="GO:0017101">
    <property type="term" value="C:aminoacyl-tRNA synthetase multienzyme complex"/>
    <property type="evidence" value="ECO:0007669"/>
    <property type="project" value="TreeGrafter"/>
</dbReference>
<dbReference type="SUPFAM" id="SSF47323">
    <property type="entry name" value="Anticodon-binding domain of a subclass of class I aminoacyl-tRNA synthetases"/>
    <property type="match status" value="1"/>
</dbReference>
<dbReference type="GO" id="GO:0006431">
    <property type="term" value="P:methionyl-tRNA aminoacylation"/>
    <property type="evidence" value="ECO:0007669"/>
    <property type="project" value="InterPro"/>
</dbReference>
<reference evidence="18" key="3">
    <citation type="submission" date="2025-04" db="UniProtKB">
        <authorList>
            <consortium name="RefSeq"/>
        </authorList>
    </citation>
    <scope>IDENTIFICATION</scope>
    <source>
        <strain evidence="18">CBS 781.70</strain>
    </source>
</reference>
<evidence type="ECO:0000256" key="3">
    <source>
        <dbReference type="ARBA" id="ARBA00012838"/>
    </source>
</evidence>
<feature type="compositionally biased region" description="Basic and acidic residues" evidence="13">
    <location>
        <begin position="605"/>
        <end position="634"/>
    </location>
</feature>
<dbReference type="FunFam" id="2.20.28.20:FF:000001">
    <property type="entry name" value="Methionine--tRNA ligase"/>
    <property type="match status" value="1"/>
</dbReference>
<dbReference type="InterPro" id="IPR023458">
    <property type="entry name" value="Met-tRNA_ligase_1"/>
</dbReference>
<dbReference type="SUPFAM" id="SSF52374">
    <property type="entry name" value="Nucleotidylyl transferase"/>
    <property type="match status" value="1"/>
</dbReference>
<feature type="region of interest" description="Disordered" evidence="13">
    <location>
        <begin position="565"/>
        <end position="644"/>
    </location>
</feature>
<feature type="domain" description="Methionyl-tRNA synthetase anticodon-binding" evidence="15">
    <location>
        <begin position="438"/>
        <end position="573"/>
    </location>
</feature>
<dbReference type="Proteomes" id="UP000504638">
    <property type="component" value="Unplaced"/>
</dbReference>
<dbReference type="NCBIfam" id="TIGR00398">
    <property type="entry name" value="metG"/>
    <property type="match status" value="1"/>
</dbReference>
<evidence type="ECO:0000259" key="15">
    <source>
        <dbReference type="Pfam" id="PF19303"/>
    </source>
</evidence>
<evidence type="ECO:0000313" key="17">
    <source>
        <dbReference type="Proteomes" id="UP000504638"/>
    </source>
</evidence>
<dbReference type="InterPro" id="IPR041872">
    <property type="entry name" value="Anticodon_Met"/>
</dbReference>
<comment type="catalytic activity">
    <reaction evidence="11">
        <text>tRNA(Met) + L-methionine + ATP = L-methionyl-tRNA(Met) + AMP + diphosphate</text>
        <dbReference type="Rhea" id="RHEA:13481"/>
        <dbReference type="Rhea" id="RHEA-COMP:9667"/>
        <dbReference type="Rhea" id="RHEA-COMP:9698"/>
        <dbReference type="ChEBI" id="CHEBI:30616"/>
        <dbReference type="ChEBI" id="CHEBI:33019"/>
        <dbReference type="ChEBI" id="CHEBI:57844"/>
        <dbReference type="ChEBI" id="CHEBI:78442"/>
        <dbReference type="ChEBI" id="CHEBI:78530"/>
        <dbReference type="ChEBI" id="CHEBI:456215"/>
        <dbReference type="EC" id="6.1.1.10"/>
    </reaction>
</comment>
<keyword evidence="9 12" id="KW-0030">Aminoacyl-tRNA synthetase</keyword>
<dbReference type="GO" id="GO:0005524">
    <property type="term" value="F:ATP binding"/>
    <property type="evidence" value="ECO:0007669"/>
    <property type="project" value="UniProtKB-KW"/>
</dbReference>
<reference evidence="18" key="2">
    <citation type="submission" date="2020-04" db="EMBL/GenBank/DDBJ databases">
        <authorList>
            <consortium name="NCBI Genome Project"/>
        </authorList>
    </citation>
    <scope>NUCLEOTIDE SEQUENCE</scope>
    <source>
        <strain evidence="18">CBS 781.70</strain>
    </source>
</reference>
<accession>A0A6G1FZW8</accession>
<dbReference type="GO" id="GO:0004825">
    <property type="term" value="F:methionine-tRNA ligase activity"/>
    <property type="evidence" value="ECO:0007669"/>
    <property type="project" value="UniProtKB-EC"/>
</dbReference>
<keyword evidence="17" id="KW-1185">Reference proteome</keyword>